<protein>
    <recommendedName>
        <fullName evidence="5">SH3 domain-containing protein</fullName>
    </recommendedName>
</protein>
<evidence type="ECO:0000313" key="7">
    <source>
        <dbReference type="Proteomes" id="UP000294933"/>
    </source>
</evidence>
<gene>
    <name evidence="6" type="ORF">BD410DRAFT_66665</name>
</gene>
<evidence type="ECO:0000256" key="3">
    <source>
        <dbReference type="SAM" id="MobiDB-lite"/>
    </source>
</evidence>
<keyword evidence="4" id="KW-0472">Membrane</keyword>
<dbReference type="Pfam" id="PF00018">
    <property type="entry name" value="SH3_1"/>
    <property type="match status" value="1"/>
</dbReference>
<dbReference type="OrthoDB" id="5340910at2759"/>
<dbReference type="EMBL" id="ML170165">
    <property type="protein sequence ID" value="TDL24896.1"/>
    <property type="molecule type" value="Genomic_DNA"/>
</dbReference>
<accession>A0A4Y7QBZ0</accession>
<keyword evidence="4" id="KW-0812">Transmembrane</keyword>
<dbReference type="SUPFAM" id="SSF50044">
    <property type="entry name" value="SH3-domain"/>
    <property type="match status" value="1"/>
</dbReference>
<feature type="region of interest" description="Disordered" evidence="3">
    <location>
        <begin position="189"/>
        <end position="252"/>
    </location>
</feature>
<evidence type="ECO:0000259" key="5">
    <source>
        <dbReference type="PROSITE" id="PS50002"/>
    </source>
</evidence>
<dbReference type="Gene3D" id="2.30.30.40">
    <property type="entry name" value="SH3 Domains"/>
    <property type="match status" value="1"/>
</dbReference>
<evidence type="ECO:0000256" key="4">
    <source>
        <dbReference type="SAM" id="Phobius"/>
    </source>
</evidence>
<organism evidence="6 7">
    <name type="scientific">Rickenella mellea</name>
    <dbReference type="NCBI Taxonomy" id="50990"/>
    <lineage>
        <taxon>Eukaryota</taxon>
        <taxon>Fungi</taxon>
        <taxon>Dikarya</taxon>
        <taxon>Basidiomycota</taxon>
        <taxon>Agaricomycotina</taxon>
        <taxon>Agaricomycetes</taxon>
        <taxon>Hymenochaetales</taxon>
        <taxon>Rickenellaceae</taxon>
        <taxon>Rickenella</taxon>
    </lineage>
</organism>
<dbReference type="InterPro" id="IPR036028">
    <property type="entry name" value="SH3-like_dom_sf"/>
</dbReference>
<feature type="compositionally biased region" description="Polar residues" evidence="3">
    <location>
        <begin position="206"/>
        <end position="217"/>
    </location>
</feature>
<feature type="domain" description="SH3" evidence="5">
    <location>
        <begin position="318"/>
        <end position="381"/>
    </location>
</feature>
<keyword evidence="7" id="KW-1185">Reference proteome</keyword>
<dbReference type="SMART" id="SM00326">
    <property type="entry name" value="SH3"/>
    <property type="match status" value="1"/>
</dbReference>
<reference evidence="6 7" key="1">
    <citation type="submission" date="2018-06" db="EMBL/GenBank/DDBJ databases">
        <title>A transcriptomic atlas of mushroom development highlights an independent origin of complex multicellularity.</title>
        <authorList>
            <consortium name="DOE Joint Genome Institute"/>
            <person name="Krizsan K."/>
            <person name="Almasi E."/>
            <person name="Merenyi Z."/>
            <person name="Sahu N."/>
            <person name="Viragh M."/>
            <person name="Koszo T."/>
            <person name="Mondo S."/>
            <person name="Kiss B."/>
            <person name="Balint B."/>
            <person name="Kues U."/>
            <person name="Barry K."/>
            <person name="Hegedus J.C."/>
            <person name="Henrissat B."/>
            <person name="Johnson J."/>
            <person name="Lipzen A."/>
            <person name="Ohm R."/>
            <person name="Nagy I."/>
            <person name="Pangilinan J."/>
            <person name="Yan J."/>
            <person name="Xiong Y."/>
            <person name="Grigoriev I.V."/>
            <person name="Hibbett D.S."/>
            <person name="Nagy L.G."/>
        </authorList>
    </citation>
    <scope>NUCLEOTIDE SEQUENCE [LARGE SCALE GENOMIC DNA]</scope>
    <source>
        <strain evidence="6 7">SZMC22713</strain>
    </source>
</reference>
<evidence type="ECO:0000256" key="1">
    <source>
        <dbReference type="ARBA" id="ARBA00022443"/>
    </source>
</evidence>
<dbReference type="STRING" id="50990.A0A4Y7QBZ0"/>
<dbReference type="PROSITE" id="PS50002">
    <property type="entry name" value="SH3"/>
    <property type="match status" value="1"/>
</dbReference>
<keyword evidence="4" id="KW-1133">Transmembrane helix</keyword>
<dbReference type="AlphaFoldDB" id="A0A4Y7QBZ0"/>
<dbReference type="InterPro" id="IPR001452">
    <property type="entry name" value="SH3_domain"/>
</dbReference>
<dbReference type="Proteomes" id="UP000294933">
    <property type="component" value="Unassembled WGS sequence"/>
</dbReference>
<feature type="transmembrane region" description="Helical" evidence="4">
    <location>
        <begin position="67"/>
        <end position="85"/>
    </location>
</feature>
<evidence type="ECO:0000313" key="6">
    <source>
        <dbReference type="EMBL" id="TDL24896.1"/>
    </source>
</evidence>
<feature type="region of interest" description="Disordered" evidence="3">
    <location>
        <begin position="280"/>
        <end position="320"/>
    </location>
</feature>
<feature type="compositionally biased region" description="Pro residues" evidence="3">
    <location>
        <begin position="224"/>
        <end position="242"/>
    </location>
</feature>
<keyword evidence="1 2" id="KW-0728">SH3 domain</keyword>
<dbReference type="VEuPathDB" id="FungiDB:BD410DRAFT_66665"/>
<proteinExistence type="predicted"/>
<sequence>MAPSLYARVAERGFARSFEQIPPQAGDSPFVSTTAVLPATFVHEQIAATSSAPAMQAFTSPPRTVKALAGAITVLGIIVFGIIGFQLSRWRHKRLAASRSAYEHRNVLVEKRSSLTKELYLGDFQLGHGRYPSKAVLLPPVPPTPDLSVGWKPQIRATEIHPSAIPGPKPAKKRASRCPRIKEKFRQTMSSLSNQMTPPPSYIIANRSSPLSVNGPPSSAPRMQPLPPFPPPESSLPEPPSDITPEPESRLQPKSFLTLSVIPTPEAAPAPMVSPMRIDSNKAASAPADIKGPKSGGSVTSSSFSSSGHSSTSSSSRRLPRLVKVVNTFPPSQPDELKIKVGDVLRLHEEYEDEWCMVQRVGRHDAEKGVIPRFCIEDRTDVIPSTLPLGANSSGSVSTVWGKK</sequence>
<feature type="compositionally biased region" description="Low complexity" evidence="3">
    <location>
        <begin position="296"/>
        <end position="316"/>
    </location>
</feature>
<evidence type="ECO:0000256" key="2">
    <source>
        <dbReference type="PROSITE-ProRule" id="PRU00192"/>
    </source>
</evidence>
<name>A0A4Y7QBZ0_9AGAM</name>